<name>A0A3P6R5E1_CYLGO</name>
<accession>A0A3P6R5E1</accession>
<dbReference type="Proteomes" id="UP000271889">
    <property type="component" value="Unassembled WGS sequence"/>
</dbReference>
<evidence type="ECO:0000256" key="1">
    <source>
        <dbReference type="SAM" id="Phobius"/>
    </source>
</evidence>
<keyword evidence="3" id="KW-1185">Reference proteome</keyword>
<dbReference type="AlphaFoldDB" id="A0A3P6R5E1"/>
<keyword evidence="1" id="KW-0812">Transmembrane</keyword>
<dbReference type="OrthoDB" id="5857557at2759"/>
<sequence length="264" mass="30213">MLLFIFLQQESGIPESSTLVKSASTLTAQSISQGDDPRLQERRCPLCGDIILITKDRFKPCDCEALRKPREMSAVKLCDELTQVCFICGTSSTKFQSGFRLDNKMIRPCFCDVVCHHGCMVERLQTTKVCEICGASYQYVEYGSLRDYFERYWWQYFASLVALIFLFSLSLVAITISLIIGIVLFGLCVIFLWMCIKYTVMRRLPRFHARYGQTTVFDYEPPSRRPSQVILLKQRFKLSKTLLIDSSLSPATNPSGNLRVLLTK</sequence>
<keyword evidence="1" id="KW-1133">Transmembrane helix</keyword>
<proteinExistence type="predicted"/>
<keyword evidence="1" id="KW-0472">Membrane</keyword>
<protein>
    <submittedName>
        <fullName evidence="2">Uncharacterized protein</fullName>
    </submittedName>
</protein>
<evidence type="ECO:0000313" key="3">
    <source>
        <dbReference type="Proteomes" id="UP000271889"/>
    </source>
</evidence>
<reference evidence="2 3" key="1">
    <citation type="submission" date="2018-11" db="EMBL/GenBank/DDBJ databases">
        <authorList>
            <consortium name="Pathogen Informatics"/>
        </authorList>
    </citation>
    <scope>NUCLEOTIDE SEQUENCE [LARGE SCALE GENOMIC DNA]</scope>
</reference>
<feature type="transmembrane region" description="Helical" evidence="1">
    <location>
        <begin position="178"/>
        <end position="200"/>
    </location>
</feature>
<gene>
    <name evidence="2" type="ORF">CGOC_LOCUS1323</name>
</gene>
<feature type="transmembrane region" description="Helical" evidence="1">
    <location>
        <begin position="153"/>
        <end position="172"/>
    </location>
</feature>
<organism evidence="2 3">
    <name type="scientific">Cylicostephanus goldi</name>
    <name type="common">Nematode worm</name>
    <dbReference type="NCBI Taxonomy" id="71465"/>
    <lineage>
        <taxon>Eukaryota</taxon>
        <taxon>Metazoa</taxon>
        <taxon>Ecdysozoa</taxon>
        <taxon>Nematoda</taxon>
        <taxon>Chromadorea</taxon>
        <taxon>Rhabditida</taxon>
        <taxon>Rhabditina</taxon>
        <taxon>Rhabditomorpha</taxon>
        <taxon>Strongyloidea</taxon>
        <taxon>Strongylidae</taxon>
        <taxon>Cylicostephanus</taxon>
    </lineage>
</organism>
<dbReference type="EMBL" id="UYRV01002399">
    <property type="protein sequence ID" value="VDK48615.1"/>
    <property type="molecule type" value="Genomic_DNA"/>
</dbReference>
<evidence type="ECO:0000313" key="2">
    <source>
        <dbReference type="EMBL" id="VDK48615.1"/>
    </source>
</evidence>